<keyword evidence="5" id="KW-1185">Reference proteome</keyword>
<dbReference type="Proteomes" id="UP000199118">
    <property type="component" value="Unassembled WGS sequence"/>
</dbReference>
<dbReference type="Gene3D" id="3.40.800.10">
    <property type="entry name" value="Ureohydrolase domain"/>
    <property type="match status" value="1"/>
</dbReference>
<evidence type="ECO:0000256" key="1">
    <source>
        <dbReference type="ARBA" id="ARBA00022723"/>
    </source>
</evidence>
<dbReference type="PANTHER" id="PTHR11358">
    <property type="entry name" value="ARGINASE/AGMATINASE"/>
    <property type="match status" value="1"/>
</dbReference>
<protein>
    <submittedName>
        <fullName evidence="4">Agmatinase</fullName>
    </submittedName>
</protein>
<dbReference type="EMBL" id="FNMZ01000008">
    <property type="protein sequence ID" value="SDX66614.1"/>
    <property type="molecule type" value="Genomic_DNA"/>
</dbReference>
<gene>
    <name evidence="4" type="ORF">SAMN05444336_10841</name>
</gene>
<name>A0A1H3DLR6_9RHOB</name>
<evidence type="ECO:0000256" key="3">
    <source>
        <dbReference type="PROSITE-ProRule" id="PRU00742"/>
    </source>
</evidence>
<dbReference type="InterPro" id="IPR023696">
    <property type="entry name" value="Ureohydrolase_dom_sf"/>
</dbReference>
<dbReference type="AlphaFoldDB" id="A0A1H3DLR6"/>
<dbReference type="SUPFAM" id="SSF52768">
    <property type="entry name" value="Arginase/deacetylase"/>
    <property type="match status" value="1"/>
</dbReference>
<evidence type="ECO:0000313" key="5">
    <source>
        <dbReference type="Proteomes" id="UP000199118"/>
    </source>
</evidence>
<dbReference type="InterPro" id="IPR006035">
    <property type="entry name" value="Ureohydrolase"/>
</dbReference>
<dbReference type="PROSITE" id="PS51409">
    <property type="entry name" value="ARGINASE_2"/>
    <property type="match status" value="1"/>
</dbReference>
<dbReference type="PRINTS" id="PR00116">
    <property type="entry name" value="ARGINASE"/>
</dbReference>
<comment type="similarity">
    <text evidence="3">Belongs to the arginase family.</text>
</comment>
<keyword evidence="2" id="KW-0378">Hydrolase</keyword>
<dbReference type="GO" id="GO:0033389">
    <property type="term" value="P:putrescine biosynthetic process from arginine, via agmatine"/>
    <property type="evidence" value="ECO:0007669"/>
    <property type="project" value="TreeGrafter"/>
</dbReference>
<dbReference type="Pfam" id="PF00491">
    <property type="entry name" value="Arginase"/>
    <property type="match status" value="1"/>
</dbReference>
<evidence type="ECO:0000313" key="4">
    <source>
        <dbReference type="EMBL" id="SDX66614.1"/>
    </source>
</evidence>
<proteinExistence type="inferred from homology"/>
<keyword evidence="1" id="KW-0479">Metal-binding</keyword>
<dbReference type="GO" id="GO:0046872">
    <property type="term" value="F:metal ion binding"/>
    <property type="evidence" value="ECO:0007669"/>
    <property type="project" value="UniProtKB-KW"/>
</dbReference>
<reference evidence="4 5" key="1">
    <citation type="submission" date="2016-10" db="EMBL/GenBank/DDBJ databases">
        <authorList>
            <person name="de Groot N.N."/>
        </authorList>
    </citation>
    <scope>NUCLEOTIDE SEQUENCE [LARGE SCALE GENOMIC DNA]</scope>
    <source>
        <strain evidence="4 5">DSM 17890</strain>
    </source>
</reference>
<sequence length="331" mass="35115">MSLAELPDAALLRGPQTFMSAPFSQDASRAQAAILGCPFDCGIHAFRIGSRQGPEAIRAQSGLVRRYDSERADLDVIAEMGVIDAGDVICTPSRIEESFAAIEEAVFRLTRQGTAPVGFGGDGSISLPLLRGVSRVHPGIAVLHVDSHTDAYPVNPAHPIDPSTQFTHAAQEQRTVPGLSWHLGLRGTTICAGAHDHARALGYNTLTLAEFLERGQADVIAELKDRLGNRPVYLSWDMDVFDPSCAPGVCTPVWGGLSAREGFALIRGLWGLNIVAADVNTVSPPHDVNGMTAFLAAATTFEILMAIREARRMHGAPLSHAPAGRASGADA</sequence>
<dbReference type="PIRSF" id="PIRSF036979">
    <property type="entry name" value="Arginase"/>
    <property type="match status" value="1"/>
</dbReference>
<organism evidence="4 5">
    <name type="scientific">Albimonas donghaensis</name>
    <dbReference type="NCBI Taxonomy" id="356660"/>
    <lineage>
        <taxon>Bacteria</taxon>
        <taxon>Pseudomonadati</taxon>
        <taxon>Pseudomonadota</taxon>
        <taxon>Alphaproteobacteria</taxon>
        <taxon>Rhodobacterales</taxon>
        <taxon>Paracoccaceae</taxon>
        <taxon>Albimonas</taxon>
    </lineage>
</organism>
<accession>A0A1H3DLR6</accession>
<dbReference type="STRING" id="356660.SAMN05444336_10841"/>
<dbReference type="RefSeq" id="WP_218133460.1">
    <property type="nucleotide sequence ID" value="NZ_FNMZ01000008.1"/>
</dbReference>
<evidence type="ECO:0000256" key="2">
    <source>
        <dbReference type="ARBA" id="ARBA00022801"/>
    </source>
</evidence>
<dbReference type="PANTHER" id="PTHR11358:SF26">
    <property type="entry name" value="GUANIDINO ACID HYDROLASE, MITOCHONDRIAL"/>
    <property type="match status" value="1"/>
</dbReference>
<dbReference type="GO" id="GO:0008783">
    <property type="term" value="F:agmatinase activity"/>
    <property type="evidence" value="ECO:0007669"/>
    <property type="project" value="TreeGrafter"/>
</dbReference>